<keyword evidence="11" id="KW-1185">Reference proteome</keyword>
<dbReference type="Pfam" id="PF12704">
    <property type="entry name" value="MacB_PCD"/>
    <property type="match status" value="1"/>
</dbReference>
<reference evidence="10" key="1">
    <citation type="submission" date="2022-01" db="EMBL/GenBank/DDBJ databases">
        <authorList>
            <person name="Wang Y."/>
        </authorList>
    </citation>
    <scope>NUCLEOTIDE SEQUENCE</scope>
    <source>
        <strain evidence="10">WB101</strain>
    </source>
</reference>
<evidence type="ECO:0000256" key="4">
    <source>
        <dbReference type="ARBA" id="ARBA00022989"/>
    </source>
</evidence>
<organism evidence="10 11">
    <name type="scientific">Rhodohalobacter sulfatireducens</name>
    <dbReference type="NCBI Taxonomy" id="2911366"/>
    <lineage>
        <taxon>Bacteria</taxon>
        <taxon>Pseudomonadati</taxon>
        <taxon>Balneolota</taxon>
        <taxon>Balneolia</taxon>
        <taxon>Balneolales</taxon>
        <taxon>Balneolaceae</taxon>
        <taxon>Rhodohalobacter</taxon>
    </lineage>
</organism>
<keyword evidence="4 7" id="KW-1133">Transmembrane helix</keyword>
<reference evidence="10" key="2">
    <citation type="submission" date="2024-05" db="EMBL/GenBank/DDBJ databases">
        <title>Rhodohalobacter halophilus gen. nov., sp. nov., a moderately halophilic member of the family Balneolaceae.</title>
        <authorList>
            <person name="Xia J."/>
        </authorList>
    </citation>
    <scope>NUCLEOTIDE SEQUENCE</scope>
    <source>
        <strain evidence="10">WB101</strain>
    </source>
</reference>
<keyword evidence="3 7" id="KW-0812">Transmembrane</keyword>
<evidence type="ECO:0000256" key="6">
    <source>
        <dbReference type="ARBA" id="ARBA00038076"/>
    </source>
</evidence>
<evidence type="ECO:0000313" key="11">
    <source>
        <dbReference type="Proteomes" id="UP001165366"/>
    </source>
</evidence>
<dbReference type="InterPro" id="IPR025857">
    <property type="entry name" value="MacB_PCD"/>
</dbReference>
<evidence type="ECO:0000259" key="8">
    <source>
        <dbReference type="Pfam" id="PF02687"/>
    </source>
</evidence>
<comment type="caution">
    <text evidence="10">The sequence shown here is derived from an EMBL/GenBank/DDBJ whole genome shotgun (WGS) entry which is preliminary data.</text>
</comment>
<gene>
    <name evidence="10" type="ORF">L6773_09210</name>
</gene>
<dbReference type="EMBL" id="JAKLWS010000009">
    <property type="protein sequence ID" value="MCG2588743.1"/>
    <property type="molecule type" value="Genomic_DNA"/>
</dbReference>
<feature type="transmembrane region" description="Helical" evidence="7">
    <location>
        <begin position="285"/>
        <end position="313"/>
    </location>
</feature>
<name>A0ABS9KD41_9BACT</name>
<sequence length="411" mass="45692">MNRILISFIEGSKIAISAIWTNKTRAILTTTCIVIGIVSVTAMNTISDGIDRSFEESMDMLGRNVVYVAKWPWGFGGEYKWWEYRNRREMRLDYVDDLRQLTTSASNVSASADRNTAIRYNDKIAENVGLSGVTQSHFQTAGLDIADGRAFSEAEVNRAARVVVLGSSVVDVLFLNNEDPLGKNVRINGQRFTVIGILESRGSFLGLEDVDNQMIIPITAYGTLYSLRYGIQLAVQFPNEETMEEGEYEVIGAMRQIRQLDPLEENDFAINKAALFEQEFQSMKVAIYGIGIFLTGLALFVGGIGVMNIMFVSVKERTKEIGIRKAVGAKSWEILLQFLMEAIVICLVGGVIGVFLSIGVTELINQFFVAYLNWTTVLNAILICAFVGILFGFIPSRKAAKSDPIESLRYE</sequence>
<evidence type="ECO:0000313" key="10">
    <source>
        <dbReference type="EMBL" id="MCG2588743.1"/>
    </source>
</evidence>
<feature type="domain" description="ABC3 transporter permease C-terminal" evidence="8">
    <location>
        <begin position="293"/>
        <end position="404"/>
    </location>
</feature>
<comment type="subcellular location">
    <subcellularLocation>
        <location evidence="1">Cell membrane</location>
        <topology evidence="1">Multi-pass membrane protein</topology>
    </subcellularLocation>
</comment>
<feature type="transmembrane region" description="Helical" evidence="7">
    <location>
        <begin position="371"/>
        <end position="394"/>
    </location>
</feature>
<evidence type="ECO:0000256" key="5">
    <source>
        <dbReference type="ARBA" id="ARBA00023136"/>
    </source>
</evidence>
<evidence type="ECO:0000256" key="3">
    <source>
        <dbReference type="ARBA" id="ARBA00022692"/>
    </source>
</evidence>
<dbReference type="InterPro" id="IPR003838">
    <property type="entry name" value="ABC3_permease_C"/>
</dbReference>
<evidence type="ECO:0000256" key="7">
    <source>
        <dbReference type="SAM" id="Phobius"/>
    </source>
</evidence>
<dbReference type="InterPro" id="IPR050250">
    <property type="entry name" value="Macrolide_Exporter_MacB"/>
</dbReference>
<dbReference type="Pfam" id="PF02687">
    <property type="entry name" value="FtsX"/>
    <property type="match status" value="1"/>
</dbReference>
<evidence type="ECO:0000256" key="2">
    <source>
        <dbReference type="ARBA" id="ARBA00022475"/>
    </source>
</evidence>
<comment type="similarity">
    <text evidence="6">Belongs to the ABC-4 integral membrane protein family.</text>
</comment>
<proteinExistence type="inferred from homology"/>
<dbReference type="PANTHER" id="PTHR30572:SF4">
    <property type="entry name" value="ABC TRANSPORTER PERMEASE YTRF"/>
    <property type="match status" value="1"/>
</dbReference>
<dbReference type="RefSeq" id="WP_237853639.1">
    <property type="nucleotide sequence ID" value="NZ_JAKLWS010000009.1"/>
</dbReference>
<feature type="transmembrane region" description="Helical" evidence="7">
    <location>
        <begin position="334"/>
        <end position="359"/>
    </location>
</feature>
<accession>A0ABS9KD41</accession>
<keyword evidence="2" id="KW-1003">Cell membrane</keyword>
<dbReference type="PANTHER" id="PTHR30572">
    <property type="entry name" value="MEMBRANE COMPONENT OF TRANSPORTER-RELATED"/>
    <property type="match status" value="1"/>
</dbReference>
<protein>
    <submittedName>
        <fullName evidence="10">ABC transporter permease</fullName>
    </submittedName>
</protein>
<feature type="domain" description="MacB-like periplasmic core" evidence="9">
    <location>
        <begin position="27"/>
        <end position="245"/>
    </location>
</feature>
<dbReference type="Proteomes" id="UP001165366">
    <property type="component" value="Unassembled WGS sequence"/>
</dbReference>
<evidence type="ECO:0000259" key="9">
    <source>
        <dbReference type="Pfam" id="PF12704"/>
    </source>
</evidence>
<keyword evidence="5 7" id="KW-0472">Membrane</keyword>
<evidence type="ECO:0000256" key="1">
    <source>
        <dbReference type="ARBA" id="ARBA00004651"/>
    </source>
</evidence>